<name>A0ABS7S3U1_9ENTR</name>
<reference evidence="1 2" key="1">
    <citation type="submission" date="2020-11" db="EMBL/GenBank/DDBJ databases">
        <title>Draft Genome of Enterobacter sp. strain EMC7.</title>
        <authorList>
            <person name="Barman P."/>
            <person name="Sinha S."/>
            <person name="Sen S."/>
            <person name="Chakraborty R."/>
        </authorList>
    </citation>
    <scope>NUCLEOTIDE SEQUENCE [LARGE SCALE GENOMIC DNA]</scope>
    <source>
        <strain evidence="1 2">EMC7</strain>
    </source>
</reference>
<evidence type="ECO:0000313" key="1">
    <source>
        <dbReference type="EMBL" id="MBZ0060439.1"/>
    </source>
</evidence>
<dbReference type="EMBL" id="JADMNK010000017">
    <property type="protein sequence ID" value="MBZ0060439.1"/>
    <property type="molecule type" value="Genomic_DNA"/>
</dbReference>
<keyword evidence="2" id="KW-1185">Reference proteome</keyword>
<organism evidence="1 2">
    <name type="scientific">Leclercia barmai</name>
    <dbReference type="NCBI Taxonomy" id="2785629"/>
    <lineage>
        <taxon>Bacteria</taxon>
        <taxon>Pseudomonadati</taxon>
        <taxon>Pseudomonadota</taxon>
        <taxon>Gammaproteobacteria</taxon>
        <taxon>Enterobacterales</taxon>
        <taxon>Enterobacteriaceae</taxon>
        <taxon>Leclercia</taxon>
    </lineage>
</organism>
<dbReference type="Proteomes" id="UP000706580">
    <property type="component" value="Unassembled WGS sequence"/>
</dbReference>
<evidence type="ECO:0008006" key="3">
    <source>
        <dbReference type="Google" id="ProtNLM"/>
    </source>
</evidence>
<evidence type="ECO:0000313" key="2">
    <source>
        <dbReference type="Proteomes" id="UP000706580"/>
    </source>
</evidence>
<dbReference type="RefSeq" id="WP_039032464.1">
    <property type="nucleotide sequence ID" value="NZ_JADMNK010000017.1"/>
</dbReference>
<protein>
    <recommendedName>
        <fullName evidence="3">CHAT domain-containing protein</fullName>
    </recommendedName>
</protein>
<accession>A0ABS7S3U1</accession>
<proteinExistence type="predicted"/>
<gene>
    <name evidence="1" type="ORF">ITX56_22120</name>
</gene>
<sequence length="241" mass="26763">MPINSNKNAILVLESPWKLDDHDAHRSSVLPFVQGIAKMHGNTEVYCLNFYNKSSFDVALECLCRQKFDNTIVYVAAHGSRTHIGDVSLDHLLYAINEKSKKFNIKGLMLGSCFAGSKIEHLEAFIEGSKLTWCAGYSSSCYWLQGTMLDCAIIHSALNIEDEQYKTREEMEETFAAAVAPFAPNAVIGSNAKDEDVALSDSLQFVIQPEGRGFRAQCSSNNVFERALGYRLNEETETASS</sequence>
<comment type="caution">
    <text evidence="1">The sequence shown here is derived from an EMBL/GenBank/DDBJ whole genome shotgun (WGS) entry which is preliminary data.</text>
</comment>